<organism evidence="1 2">
    <name type="scientific">Cochleicola gelatinilyticus</name>
    <dbReference type="NCBI Taxonomy" id="1763537"/>
    <lineage>
        <taxon>Bacteria</taxon>
        <taxon>Pseudomonadati</taxon>
        <taxon>Bacteroidota</taxon>
        <taxon>Flavobacteriia</taxon>
        <taxon>Flavobacteriales</taxon>
        <taxon>Flavobacteriaceae</taxon>
        <taxon>Cochleicola</taxon>
    </lineage>
</organism>
<dbReference type="InterPro" id="IPR019853">
    <property type="entry name" value="GldB-like"/>
</dbReference>
<evidence type="ECO:0000313" key="2">
    <source>
        <dbReference type="Proteomes" id="UP000077013"/>
    </source>
</evidence>
<dbReference type="AlphaFoldDB" id="A0A167EZZ5"/>
<dbReference type="EMBL" id="LRXL01000052">
    <property type="protein sequence ID" value="OAB76053.1"/>
    <property type="molecule type" value="Genomic_DNA"/>
</dbReference>
<keyword evidence="1" id="KW-0449">Lipoprotein</keyword>
<dbReference type="STRING" id="1763537.ULVI_13405"/>
<dbReference type="Pfam" id="PF25594">
    <property type="entry name" value="GldB_lipo"/>
    <property type="match status" value="1"/>
</dbReference>
<sequence>MRYFLSICLGLFIFGCNSESKIEKEIDTIPISVSIIRFDRAFSETTSETLPALKKEYPVFFPKQIPDSIWVRKINDTLQKQLEAEVLKQFPNGEKLQNELHSLFQHIKYYFPKFRAPTVVTTTSDVDYRNKVIVADTSLIIALDTYLGSEHPFYAGVQEYISQNMKPSQIGPDVASAYAYQLIPRPKGRAFLEEVMYFGKQLYLKDLWLPEVSDAEKIGYTEAQWKWAEENETEIWRNFIENEYLYSTDPKLSARFIAKAPFSKFYLEIDNESPGMIGRYLGWKIVRAYMENNTIEINELLQMDANVLFNKSKYKPKKNE</sequence>
<dbReference type="RefSeq" id="WP_068593309.1">
    <property type="nucleotide sequence ID" value="NZ_LRXL01000052.1"/>
</dbReference>
<protein>
    <submittedName>
        <fullName evidence="1">Gliding motility lipoprotein GldB</fullName>
    </submittedName>
</protein>
<proteinExistence type="predicted"/>
<dbReference type="OrthoDB" id="976022at2"/>
<dbReference type="NCBIfam" id="TIGR03514">
    <property type="entry name" value="GldB_lipo"/>
    <property type="match status" value="1"/>
</dbReference>
<evidence type="ECO:0000313" key="1">
    <source>
        <dbReference type="EMBL" id="OAB76053.1"/>
    </source>
</evidence>
<accession>A0A167EZZ5</accession>
<keyword evidence="2" id="KW-1185">Reference proteome</keyword>
<gene>
    <name evidence="1" type="ORF">ULVI_13405</name>
</gene>
<dbReference type="Proteomes" id="UP000077013">
    <property type="component" value="Unassembled WGS sequence"/>
</dbReference>
<comment type="caution">
    <text evidence="1">The sequence shown here is derived from an EMBL/GenBank/DDBJ whole genome shotgun (WGS) entry which is preliminary data.</text>
</comment>
<dbReference type="PROSITE" id="PS51257">
    <property type="entry name" value="PROKAR_LIPOPROTEIN"/>
    <property type="match status" value="1"/>
</dbReference>
<name>A0A167EZZ5_9FLAO</name>
<reference evidence="1 2" key="1">
    <citation type="submission" date="2016-02" db="EMBL/GenBank/DDBJ databases">
        <title>Ulvibacter sp. LPB0005, isolated from Thais luteostoma.</title>
        <authorList>
            <person name="Shin S.-K."/>
            <person name="Yi H."/>
        </authorList>
    </citation>
    <scope>NUCLEOTIDE SEQUENCE [LARGE SCALE GENOMIC DNA]</scope>
    <source>
        <strain evidence="1 2">LPB0005</strain>
    </source>
</reference>